<protein>
    <submittedName>
        <fullName evidence="1">Uncharacterized protein</fullName>
    </submittedName>
</protein>
<organism evidence="1 2">
    <name type="scientific">miscellaneous Crenarchaeota group-1 archaeon SG8-32-1</name>
    <dbReference type="NCBI Taxonomy" id="1685124"/>
    <lineage>
        <taxon>Archaea</taxon>
        <taxon>Candidatus Bathyarchaeota</taxon>
        <taxon>MCG-1</taxon>
    </lineage>
</organism>
<dbReference type="AlphaFoldDB" id="A0A0M0C1H3"/>
<evidence type="ECO:0000313" key="1">
    <source>
        <dbReference type="EMBL" id="KON34672.1"/>
    </source>
</evidence>
<reference evidence="1 2" key="1">
    <citation type="submission" date="2015-06" db="EMBL/GenBank/DDBJ databases">
        <title>New insights into the roles of widespread benthic archaea in carbon and nitrogen cycling.</title>
        <authorList>
            <person name="Lazar C.S."/>
            <person name="Baker B.J."/>
            <person name="Seitz K.W."/>
            <person name="Hyde A.S."/>
            <person name="Dick G.J."/>
            <person name="Hinrichs K.-U."/>
            <person name="Teske A.P."/>
        </authorList>
    </citation>
    <scope>NUCLEOTIDE SEQUENCE [LARGE SCALE GENOMIC DNA]</scope>
    <source>
        <strain evidence="1">SG8-32-1</strain>
    </source>
</reference>
<proteinExistence type="predicted"/>
<accession>A0A0M0C1H3</accession>
<evidence type="ECO:0000313" key="2">
    <source>
        <dbReference type="Proteomes" id="UP000037237"/>
    </source>
</evidence>
<dbReference type="EMBL" id="LFWU01000001">
    <property type="protein sequence ID" value="KON34672.1"/>
    <property type="molecule type" value="Genomic_DNA"/>
</dbReference>
<sequence>MAVIKTTLKPFRWKLHCSVITGDFYCSDKKDFTGGTMDNPIDETAHKGGEEIIDVTEQVENFIHNTLPILLTTDLKRMDGSIVGYGEVIVYKVGDVIRLDLKPHK</sequence>
<comment type="caution">
    <text evidence="1">The sequence shown here is derived from an EMBL/GenBank/DDBJ whole genome shotgun (WGS) entry which is preliminary data.</text>
</comment>
<dbReference type="Proteomes" id="UP000037237">
    <property type="component" value="Unassembled WGS sequence"/>
</dbReference>
<gene>
    <name evidence="1" type="ORF">AC477_00050</name>
</gene>
<name>A0A0M0C1H3_9ARCH</name>